<accession>A0A951PI86</accession>
<dbReference type="InterPro" id="IPR014592">
    <property type="entry name" value="P-loop_UCP034888"/>
</dbReference>
<dbReference type="InterPro" id="IPR051396">
    <property type="entry name" value="Bact_Antivir_Def_Nuclease"/>
</dbReference>
<protein>
    <submittedName>
        <fullName evidence="3">DUF3696 domain-containing protein</fullName>
    </submittedName>
</protein>
<evidence type="ECO:0000259" key="2">
    <source>
        <dbReference type="Pfam" id="PF13304"/>
    </source>
</evidence>
<dbReference type="GO" id="GO:0005524">
    <property type="term" value="F:ATP binding"/>
    <property type="evidence" value="ECO:0007669"/>
    <property type="project" value="InterPro"/>
</dbReference>
<organism evidence="3 4">
    <name type="scientific">Symplocastrum torsivum CPER-KK1</name>
    <dbReference type="NCBI Taxonomy" id="450513"/>
    <lineage>
        <taxon>Bacteria</taxon>
        <taxon>Bacillati</taxon>
        <taxon>Cyanobacteriota</taxon>
        <taxon>Cyanophyceae</taxon>
        <taxon>Oscillatoriophycideae</taxon>
        <taxon>Oscillatoriales</taxon>
        <taxon>Microcoleaceae</taxon>
        <taxon>Symplocastrum</taxon>
    </lineage>
</organism>
<gene>
    <name evidence="3" type="ORF">KME25_07020</name>
</gene>
<dbReference type="Gene3D" id="3.40.50.300">
    <property type="entry name" value="P-loop containing nucleotide triphosphate hydrolases"/>
    <property type="match status" value="1"/>
</dbReference>
<sequence length="369" mass="41146">MIHLLRLQNFKCFEDLSLEFRPLTLFSGLNSTGKSSVLQSLLLLRQSYQQDLLPETGLALNGDLVCLGTAQDTLFEGAKEDEISFDLILADGREGIWRFNYNREADVLALAYDVISADIYESSLFNDNFHYLQAERIGPRTSFEISDFQVRQHRQLGAKGEYTAYFLSIFGNKDITKKALSHPQAMSLSLKNQVEAWMGEVSPGTRIEIASNSGMDLVSLRYSFGISNDYRATNVGFGITYTLPILVAALSSSAGTLILIENPEAHLHPKGQSKMGELLALAASCGVQVVIETHSDHVLNGIRLAVHDGKLNPEDVQLHYFQRQEKEGQAFTEVVSPHIDRNGRIDKWPDGFFDEWDKSLEALLEPAGE</sequence>
<name>A0A951PI86_9CYAN</name>
<proteinExistence type="predicted"/>
<dbReference type="InterPro" id="IPR022532">
    <property type="entry name" value="DUF3696"/>
</dbReference>
<dbReference type="AlphaFoldDB" id="A0A951PI86"/>
<dbReference type="InterPro" id="IPR027417">
    <property type="entry name" value="P-loop_NTPase"/>
</dbReference>
<evidence type="ECO:0000313" key="4">
    <source>
        <dbReference type="Proteomes" id="UP000753908"/>
    </source>
</evidence>
<dbReference type="InterPro" id="IPR003959">
    <property type="entry name" value="ATPase_AAA_core"/>
</dbReference>
<dbReference type="EMBL" id="JAHHIF010000007">
    <property type="protein sequence ID" value="MBW4544176.1"/>
    <property type="molecule type" value="Genomic_DNA"/>
</dbReference>
<dbReference type="GO" id="GO:0016887">
    <property type="term" value="F:ATP hydrolysis activity"/>
    <property type="evidence" value="ECO:0007669"/>
    <property type="project" value="InterPro"/>
</dbReference>
<reference evidence="3" key="1">
    <citation type="submission" date="2021-05" db="EMBL/GenBank/DDBJ databases">
        <authorList>
            <person name="Pietrasiak N."/>
            <person name="Ward R."/>
            <person name="Stajich J.E."/>
            <person name="Kurbessoian T."/>
        </authorList>
    </citation>
    <scope>NUCLEOTIDE SEQUENCE</scope>
    <source>
        <strain evidence="3">CPER-KK1</strain>
    </source>
</reference>
<dbReference type="Proteomes" id="UP000753908">
    <property type="component" value="Unassembled WGS sequence"/>
</dbReference>
<dbReference type="Pfam" id="PF13304">
    <property type="entry name" value="AAA_21"/>
    <property type="match status" value="1"/>
</dbReference>
<feature type="domain" description="DUF3696" evidence="1">
    <location>
        <begin position="311"/>
        <end position="363"/>
    </location>
</feature>
<comment type="caution">
    <text evidence="3">The sequence shown here is derived from an EMBL/GenBank/DDBJ whole genome shotgun (WGS) entry which is preliminary data.</text>
</comment>
<dbReference type="Pfam" id="PF12476">
    <property type="entry name" value="DUF3696"/>
    <property type="match status" value="1"/>
</dbReference>
<feature type="domain" description="ATPase AAA-type core" evidence="2">
    <location>
        <begin position="26"/>
        <end position="300"/>
    </location>
</feature>
<dbReference type="PANTHER" id="PTHR43581:SF2">
    <property type="entry name" value="EXCINUCLEASE ATPASE SUBUNIT"/>
    <property type="match status" value="1"/>
</dbReference>
<dbReference type="SUPFAM" id="SSF52540">
    <property type="entry name" value="P-loop containing nucleoside triphosphate hydrolases"/>
    <property type="match status" value="1"/>
</dbReference>
<reference evidence="3" key="2">
    <citation type="journal article" date="2022" name="Microbiol. Resour. Announc.">
        <title>Metagenome Sequencing to Explore Phylogenomics of Terrestrial Cyanobacteria.</title>
        <authorList>
            <person name="Ward R.D."/>
            <person name="Stajich J.E."/>
            <person name="Johansen J.R."/>
            <person name="Huntemann M."/>
            <person name="Clum A."/>
            <person name="Foster B."/>
            <person name="Foster B."/>
            <person name="Roux S."/>
            <person name="Palaniappan K."/>
            <person name="Varghese N."/>
            <person name="Mukherjee S."/>
            <person name="Reddy T.B.K."/>
            <person name="Daum C."/>
            <person name="Copeland A."/>
            <person name="Chen I.A."/>
            <person name="Ivanova N.N."/>
            <person name="Kyrpides N.C."/>
            <person name="Shapiro N."/>
            <person name="Eloe-Fadrosh E.A."/>
            <person name="Pietrasiak N."/>
        </authorList>
    </citation>
    <scope>NUCLEOTIDE SEQUENCE</scope>
    <source>
        <strain evidence="3">CPER-KK1</strain>
    </source>
</reference>
<evidence type="ECO:0000259" key="1">
    <source>
        <dbReference type="Pfam" id="PF12476"/>
    </source>
</evidence>
<dbReference type="PANTHER" id="PTHR43581">
    <property type="entry name" value="ATP/GTP PHOSPHATASE"/>
    <property type="match status" value="1"/>
</dbReference>
<evidence type="ECO:0000313" key="3">
    <source>
        <dbReference type="EMBL" id="MBW4544176.1"/>
    </source>
</evidence>
<dbReference type="PIRSF" id="PIRSF034888">
    <property type="entry name" value="P-loop_UCP034888"/>
    <property type="match status" value="1"/>
</dbReference>